<dbReference type="EMBL" id="NIQC01000004">
    <property type="protein sequence ID" value="OWZ84454.1"/>
    <property type="molecule type" value="Genomic_DNA"/>
</dbReference>
<dbReference type="PANTHER" id="PTHR43663">
    <property type="entry name" value="CHROMATE TRANSPORT PROTEIN-RELATED"/>
    <property type="match status" value="1"/>
</dbReference>
<feature type="transmembrane region" description="Helical" evidence="7">
    <location>
        <begin position="6"/>
        <end position="28"/>
    </location>
</feature>
<comment type="subcellular location">
    <subcellularLocation>
        <location evidence="1">Cell membrane</location>
        <topology evidence="1">Multi-pass membrane protein</topology>
    </subcellularLocation>
</comment>
<evidence type="ECO:0000256" key="6">
    <source>
        <dbReference type="ARBA" id="ARBA00023136"/>
    </source>
</evidence>
<dbReference type="PANTHER" id="PTHR43663:SF1">
    <property type="entry name" value="CHROMATE TRANSPORTER"/>
    <property type="match status" value="1"/>
</dbReference>
<evidence type="ECO:0000256" key="5">
    <source>
        <dbReference type="ARBA" id="ARBA00022989"/>
    </source>
</evidence>
<comment type="similarity">
    <text evidence="2">Belongs to the chromate ion transporter (CHR) (TC 2.A.51) family.</text>
</comment>
<dbReference type="RefSeq" id="WP_089022785.1">
    <property type="nucleotide sequence ID" value="NZ_NIQC01000004.1"/>
</dbReference>
<proteinExistence type="inferred from homology"/>
<name>A0A226C1G6_9FIRM</name>
<organism evidence="8 9">
    <name type="scientific">Natranaerobius trueperi</name>
    <dbReference type="NCBI Taxonomy" id="759412"/>
    <lineage>
        <taxon>Bacteria</taxon>
        <taxon>Bacillati</taxon>
        <taxon>Bacillota</taxon>
        <taxon>Clostridia</taxon>
        <taxon>Natranaerobiales</taxon>
        <taxon>Natranaerobiaceae</taxon>
        <taxon>Natranaerobius</taxon>
    </lineage>
</organism>
<evidence type="ECO:0000256" key="2">
    <source>
        <dbReference type="ARBA" id="ARBA00005262"/>
    </source>
</evidence>
<dbReference type="GO" id="GO:0015109">
    <property type="term" value="F:chromate transmembrane transporter activity"/>
    <property type="evidence" value="ECO:0007669"/>
    <property type="project" value="InterPro"/>
</dbReference>
<keyword evidence="5 7" id="KW-1133">Transmembrane helix</keyword>
<dbReference type="InterPro" id="IPR003370">
    <property type="entry name" value="Chromate_transpt"/>
</dbReference>
<evidence type="ECO:0000313" key="8">
    <source>
        <dbReference type="EMBL" id="OWZ84454.1"/>
    </source>
</evidence>
<dbReference type="InterPro" id="IPR052518">
    <property type="entry name" value="CHR_Transporter"/>
</dbReference>
<gene>
    <name evidence="8" type="ORF">CDO51_02820</name>
</gene>
<accession>A0A226C1G6</accession>
<feature type="transmembrane region" description="Helical" evidence="7">
    <location>
        <begin position="110"/>
        <end position="129"/>
    </location>
</feature>
<dbReference type="Proteomes" id="UP000214588">
    <property type="component" value="Unassembled WGS sequence"/>
</dbReference>
<dbReference type="GO" id="GO:0005886">
    <property type="term" value="C:plasma membrane"/>
    <property type="evidence" value="ECO:0007669"/>
    <property type="project" value="UniProtKB-SubCell"/>
</dbReference>
<dbReference type="AlphaFoldDB" id="A0A226C1G6"/>
<keyword evidence="6 7" id="KW-0472">Membrane</keyword>
<feature type="transmembrane region" description="Helical" evidence="7">
    <location>
        <begin position="135"/>
        <end position="152"/>
    </location>
</feature>
<evidence type="ECO:0000256" key="3">
    <source>
        <dbReference type="ARBA" id="ARBA00022475"/>
    </source>
</evidence>
<evidence type="ECO:0000313" key="9">
    <source>
        <dbReference type="Proteomes" id="UP000214588"/>
    </source>
</evidence>
<evidence type="ECO:0000256" key="4">
    <source>
        <dbReference type="ARBA" id="ARBA00022692"/>
    </source>
</evidence>
<reference evidence="8 9" key="1">
    <citation type="submission" date="2017-06" db="EMBL/GenBank/DDBJ databases">
        <title>Draft Genome Sequence of Natranaerobius trueperi halophilic, alkalithermophilic bacteria from soda lakes.</title>
        <authorList>
            <person name="Zhao B."/>
        </authorList>
    </citation>
    <scope>NUCLEOTIDE SEQUENCE [LARGE SCALE GENOMIC DNA]</scope>
    <source>
        <strain evidence="8 9">DSM 18760</strain>
    </source>
</reference>
<feature type="transmembrane region" description="Helical" evidence="7">
    <location>
        <begin position="76"/>
        <end position="98"/>
    </location>
</feature>
<keyword evidence="9" id="KW-1185">Reference proteome</keyword>
<protein>
    <submittedName>
        <fullName evidence="8">Chromate transporter</fullName>
    </submittedName>
</protein>
<dbReference type="Pfam" id="PF02417">
    <property type="entry name" value="Chromate_transp"/>
    <property type="match status" value="1"/>
</dbReference>
<dbReference type="OrthoDB" id="9788907at2"/>
<sequence>MIIVQLFFSFLKIGFFSFGGGYVMIPLIKEKIITDKGWLSSSEFIDVIAIAEMTPGPIAINSATFVGYQVAGLSGAISSTLGVITPSVILILISAKFLLKYYQKPYVKNFFQGVRPAIIGLVLSAGIIIGRSAIIDFKGLIIASIVFFVMVFKKPNPIMMIMVSAIIGIIVY</sequence>
<comment type="caution">
    <text evidence="8">The sequence shown here is derived from an EMBL/GenBank/DDBJ whole genome shotgun (WGS) entry which is preliminary data.</text>
</comment>
<evidence type="ECO:0000256" key="7">
    <source>
        <dbReference type="SAM" id="Phobius"/>
    </source>
</evidence>
<keyword evidence="4 7" id="KW-0812">Transmembrane</keyword>
<keyword evidence="3" id="KW-1003">Cell membrane</keyword>
<evidence type="ECO:0000256" key="1">
    <source>
        <dbReference type="ARBA" id="ARBA00004651"/>
    </source>
</evidence>